<gene>
    <name evidence="5" type="ORF">KIW84_063525</name>
</gene>
<protein>
    <submittedName>
        <fullName evidence="5">Uncharacterized protein</fullName>
    </submittedName>
</protein>
<evidence type="ECO:0000313" key="5">
    <source>
        <dbReference type="EMBL" id="KAI5397738.1"/>
    </source>
</evidence>
<evidence type="ECO:0000256" key="1">
    <source>
        <dbReference type="ARBA" id="ARBA00022603"/>
    </source>
</evidence>
<dbReference type="Proteomes" id="UP001058974">
    <property type="component" value="Chromosome 6"/>
</dbReference>
<evidence type="ECO:0000313" key="6">
    <source>
        <dbReference type="Proteomes" id="UP001058974"/>
    </source>
</evidence>
<dbReference type="Gene3D" id="3.90.1420.10">
    <property type="entry name" value="Rubisco LSMT, substrate-binding domain"/>
    <property type="match status" value="1"/>
</dbReference>
<dbReference type="AlphaFoldDB" id="A0A9D4W7X0"/>
<evidence type="ECO:0000256" key="2">
    <source>
        <dbReference type="ARBA" id="ARBA00022679"/>
    </source>
</evidence>
<organism evidence="5 6">
    <name type="scientific">Pisum sativum</name>
    <name type="common">Garden pea</name>
    <name type="synonym">Lathyrus oleraceus</name>
    <dbReference type="NCBI Taxonomy" id="3888"/>
    <lineage>
        <taxon>Eukaryota</taxon>
        <taxon>Viridiplantae</taxon>
        <taxon>Streptophyta</taxon>
        <taxon>Embryophyta</taxon>
        <taxon>Tracheophyta</taxon>
        <taxon>Spermatophyta</taxon>
        <taxon>Magnoliopsida</taxon>
        <taxon>eudicotyledons</taxon>
        <taxon>Gunneridae</taxon>
        <taxon>Pentapetalae</taxon>
        <taxon>rosids</taxon>
        <taxon>fabids</taxon>
        <taxon>Fabales</taxon>
        <taxon>Fabaceae</taxon>
        <taxon>Papilionoideae</taxon>
        <taxon>50 kb inversion clade</taxon>
        <taxon>NPAAA clade</taxon>
        <taxon>Hologalegina</taxon>
        <taxon>IRL clade</taxon>
        <taxon>Fabeae</taxon>
        <taxon>Lathyrus</taxon>
    </lineage>
</organism>
<evidence type="ECO:0000256" key="3">
    <source>
        <dbReference type="ARBA" id="ARBA00022691"/>
    </source>
</evidence>
<proteinExistence type="predicted"/>
<dbReference type="SUPFAM" id="SSF81822">
    <property type="entry name" value="RuBisCo LSMT C-terminal, substrate-binding domain"/>
    <property type="match status" value="1"/>
</dbReference>
<dbReference type="SUPFAM" id="SSF82199">
    <property type="entry name" value="SET domain"/>
    <property type="match status" value="1"/>
</dbReference>
<dbReference type="GO" id="GO:0005634">
    <property type="term" value="C:nucleus"/>
    <property type="evidence" value="ECO:0007669"/>
    <property type="project" value="TreeGrafter"/>
</dbReference>
<dbReference type="Gramene" id="Psat06G0352500-T2">
    <property type="protein sequence ID" value="KAI5397738.1"/>
    <property type="gene ID" value="KIW84_063525"/>
</dbReference>
<keyword evidence="1" id="KW-0489">Methyltransferase</keyword>
<comment type="caution">
    <text evidence="5">The sequence shown here is derived from an EMBL/GenBank/DDBJ whole genome shotgun (WGS) entry which is preliminary data.</text>
</comment>
<dbReference type="PANTHER" id="PTHR13271">
    <property type="entry name" value="UNCHARACTERIZED PUTATIVE METHYLTRANSFERASE"/>
    <property type="match status" value="1"/>
</dbReference>
<evidence type="ECO:0000256" key="4">
    <source>
        <dbReference type="SAM" id="MobiDB-lite"/>
    </source>
</evidence>
<keyword evidence="3" id="KW-0949">S-adenosyl-L-methionine</keyword>
<dbReference type="InterPro" id="IPR036464">
    <property type="entry name" value="Rubisco_LSMT_subst-bd_sf"/>
</dbReference>
<dbReference type="Gene3D" id="3.90.1410.10">
    <property type="entry name" value="set domain protein methyltransferase, domain 1"/>
    <property type="match status" value="1"/>
</dbReference>
<dbReference type="GO" id="GO:0032259">
    <property type="term" value="P:methylation"/>
    <property type="evidence" value="ECO:0007669"/>
    <property type="project" value="UniProtKB-KW"/>
</dbReference>
<feature type="region of interest" description="Disordered" evidence="4">
    <location>
        <begin position="43"/>
        <end position="63"/>
    </location>
</feature>
<dbReference type="GO" id="GO:0016279">
    <property type="term" value="F:protein-lysine N-methyltransferase activity"/>
    <property type="evidence" value="ECO:0007669"/>
    <property type="project" value="TreeGrafter"/>
</dbReference>
<dbReference type="EMBL" id="JAMSHJ010000006">
    <property type="protein sequence ID" value="KAI5397738.1"/>
    <property type="molecule type" value="Genomic_DNA"/>
</dbReference>
<accession>A0A9D4W7X0</accession>
<keyword evidence="6" id="KW-1185">Reference proteome</keyword>
<name>A0A9D4W7X0_PEA</name>
<dbReference type="PANTHER" id="PTHR13271:SF34">
    <property type="entry name" value="N-LYSINE METHYLTRANSFERASE SETD6"/>
    <property type="match status" value="1"/>
</dbReference>
<keyword evidence="2" id="KW-0808">Transferase</keyword>
<reference evidence="5 6" key="1">
    <citation type="journal article" date="2022" name="Nat. Genet.">
        <title>Improved pea reference genome and pan-genome highlight genomic features and evolutionary characteristics.</title>
        <authorList>
            <person name="Yang T."/>
            <person name="Liu R."/>
            <person name="Luo Y."/>
            <person name="Hu S."/>
            <person name="Wang D."/>
            <person name="Wang C."/>
            <person name="Pandey M.K."/>
            <person name="Ge S."/>
            <person name="Xu Q."/>
            <person name="Li N."/>
            <person name="Li G."/>
            <person name="Huang Y."/>
            <person name="Saxena R.K."/>
            <person name="Ji Y."/>
            <person name="Li M."/>
            <person name="Yan X."/>
            <person name="He Y."/>
            <person name="Liu Y."/>
            <person name="Wang X."/>
            <person name="Xiang C."/>
            <person name="Varshney R.K."/>
            <person name="Ding H."/>
            <person name="Gao S."/>
            <person name="Zong X."/>
        </authorList>
    </citation>
    <scope>NUCLEOTIDE SEQUENCE [LARGE SCALE GENOMIC DNA]</scope>
    <source>
        <strain evidence="5 6">cv. Zhongwan 6</strain>
    </source>
</reference>
<dbReference type="InterPro" id="IPR046341">
    <property type="entry name" value="SET_dom_sf"/>
</dbReference>
<sequence>MVPLADLFNHKTGAEDVHFTALSSNDESEDDADDGIVDEEALAQNSSMDKTENGVVSDTECSSVTEDDTSMLEMVMIKDVSTGTEVFNTYGLLGNAALLHRYGFTEQDNTYDIVNIDMELVLEWCSSLFSDRHSRSRISLWRRLGYSGDSENSEYFEISFDGEPQIELIILLHIIFLPDDVYHKLDLSVAVTGNRHESSEKTTFLNGDIFPHSNESNMSKKPLMTKEICTALLSLADIRESLYGLKSIEDDMEELKKCSFVGDRKVYHSLVLRISERKIIQKLRNYASKSCKITNPSSARKKLKRTA</sequence>
<dbReference type="InterPro" id="IPR050600">
    <property type="entry name" value="SETD3_SETD6_MTase"/>
</dbReference>